<dbReference type="SMART" id="SM00160">
    <property type="entry name" value="RanBD"/>
    <property type="match status" value="1"/>
</dbReference>
<feature type="region of interest" description="Disordered" evidence="1">
    <location>
        <begin position="341"/>
        <end position="409"/>
    </location>
</feature>
<dbReference type="PANTHER" id="PTHR23138">
    <property type="entry name" value="RAN BINDING PROTEIN"/>
    <property type="match status" value="1"/>
</dbReference>
<feature type="compositionally biased region" description="Basic and acidic residues" evidence="1">
    <location>
        <begin position="282"/>
        <end position="292"/>
    </location>
</feature>
<reference evidence="3 4" key="1">
    <citation type="journal article" date="2015" name="Genome Biol.">
        <title>Comparative genomics of Steinernema reveals deeply conserved gene regulatory networks.</title>
        <authorList>
            <person name="Dillman A.R."/>
            <person name="Macchietto M."/>
            <person name="Porter C.F."/>
            <person name="Rogers A."/>
            <person name="Williams B."/>
            <person name="Antoshechkin I."/>
            <person name="Lee M.M."/>
            <person name="Goodwin Z."/>
            <person name="Lu X."/>
            <person name="Lewis E.E."/>
            <person name="Goodrich-Blair H."/>
            <person name="Stock S.P."/>
            <person name="Adams B.J."/>
            <person name="Sternberg P.W."/>
            <person name="Mortazavi A."/>
        </authorList>
    </citation>
    <scope>NUCLEOTIDE SEQUENCE [LARGE SCALE GENOMIC DNA]</scope>
    <source>
        <strain evidence="3 4">ALL</strain>
    </source>
</reference>
<dbReference type="Gene3D" id="2.30.29.30">
    <property type="entry name" value="Pleckstrin-homology domain (PH domain)/Phosphotyrosine-binding domain (PTB)"/>
    <property type="match status" value="1"/>
</dbReference>
<evidence type="ECO:0000259" key="2">
    <source>
        <dbReference type="PROSITE" id="PS50196"/>
    </source>
</evidence>
<gene>
    <name evidence="3" type="ORF">L596_014177</name>
</gene>
<feature type="region of interest" description="Disordered" evidence="1">
    <location>
        <begin position="101"/>
        <end position="128"/>
    </location>
</feature>
<keyword evidence="4" id="KW-1185">Reference proteome</keyword>
<accession>A0A4U5NBZ4</accession>
<evidence type="ECO:0000313" key="4">
    <source>
        <dbReference type="Proteomes" id="UP000298663"/>
    </source>
</evidence>
<name>A0A4U5NBZ4_STECR</name>
<dbReference type="Proteomes" id="UP000298663">
    <property type="component" value="Unassembled WGS sequence"/>
</dbReference>
<dbReference type="CDD" id="cd00835">
    <property type="entry name" value="RanBD_family"/>
    <property type="match status" value="1"/>
</dbReference>
<evidence type="ECO:0000313" key="3">
    <source>
        <dbReference type="EMBL" id="TKR80042.1"/>
    </source>
</evidence>
<dbReference type="EMBL" id="AZBU02000004">
    <property type="protein sequence ID" value="TKR80042.1"/>
    <property type="molecule type" value="Genomic_DNA"/>
</dbReference>
<organism evidence="3 4">
    <name type="scientific">Steinernema carpocapsae</name>
    <name type="common">Entomopathogenic nematode</name>
    <dbReference type="NCBI Taxonomy" id="34508"/>
    <lineage>
        <taxon>Eukaryota</taxon>
        <taxon>Metazoa</taxon>
        <taxon>Ecdysozoa</taxon>
        <taxon>Nematoda</taxon>
        <taxon>Chromadorea</taxon>
        <taxon>Rhabditida</taxon>
        <taxon>Tylenchina</taxon>
        <taxon>Panagrolaimomorpha</taxon>
        <taxon>Strongyloidoidea</taxon>
        <taxon>Steinernematidae</taxon>
        <taxon>Steinernema</taxon>
    </lineage>
</organism>
<evidence type="ECO:0000256" key="1">
    <source>
        <dbReference type="SAM" id="MobiDB-lite"/>
    </source>
</evidence>
<feature type="compositionally biased region" description="Low complexity" evidence="1">
    <location>
        <begin position="343"/>
        <end position="367"/>
    </location>
</feature>
<sequence>MGSSATTPATTAEPAKTWQFSFNPSASPAAATTVAPVATPVAKPLFSFSTSTTSAAPAGGTENKIFGAQSSKTSFDSVSGADIFAGKTSSASSFGDPKDFKFGQAKTVSPQKPAGDHENEDAEDEYEPDAHFEPVVPLPSLVEVKTGEEEEEVLFSERARLYRFVPETKEYKERGTGDIKVLHNPKSNSYRVVMRREQVLKLCANFRLVAGMKAQTRNDGKPTCMFSATDFAEVPEGEQLTLTVRFRTEENRNGFVKFFEQGVEAAASRQGQLVNSPSETPEAQKEEEKPNKEDEEEIPVFEIEVTASLNPAYKSPLKPAKSVKDARIRLVCMYEELAGVGTSTGSTSTTRRPKRSSSATTFGTTSTSRRRSRWSDTPPPTPTASPTTSRSNSTPPRTKTSLTIISTRE</sequence>
<feature type="domain" description="RanBD1" evidence="2">
    <location>
        <begin position="131"/>
        <end position="268"/>
    </location>
</feature>
<proteinExistence type="predicted"/>
<dbReference type="AlphaFoldDB" id="A0A4U5NBZ4"/>
<protein>
    <recommendedName>
        <fullName evidence="2">RanBD1 domain-containing protein</fullName>
    </recommendedName>
</protein>
<dbReference type="OrthoDB" id="2357150at2759"/>
<feature type="compositionally biased region" description="Acidic residues" evidence="1">
    <location>
        <begin position="118"/>
        <end position="127"/>
    </location>
</feature>
<dbReference type="GO" id="GO:0005096">
    <property type="term" value="F:GTPase activator activity"/>
    <property type="evidence" value="ECO:0007669"/>
    <property type="project" value="TreeGrafter"/>
</dbReference>
<dbReference type="InterPro" id="IPR000156">
    <property type="entry name" value="Ran_bind_dom"/>
</dbReference>
<dbReference type="Pfam" id="PF00638">
    <property type="entry name" value="Ran_BP1"/>
    <property type="match status" value="1"/>
</dbReference>
<dbReference type="GO" id="GO:0005737">
    <property type="term" value="C:cytoplasm"/>
    <property type="evidence" value="ECO:0007669"/>
    <property type="project" value="TreeGrafter"/>
</dbReference>
<feature type="compositionally biased region" description="Polar residues" evidence="1">
    <location>
        <begin position="269"/>
        <end position="281"/>
    </location>
</feature>
<dbReference type="SUPFAM" id="SSF50729">
    <property type="entry name" value="PH domain-like"/>
    <property type="match status" value="1"/>
</dbReference>
<dbReference type="PANTHER" id="PTHR23138:SF87">
    <property type="entry name" value="E3 SUMO-PROTEIN LIGASE RANBP2"/>
    <property type="match status" value="1"/>
</dbReference>
<feature type="compositionally biased region" description="Low complexity" evidence="1">
    <location>
        <begin position="384"/>
        <end position="401"/>
    </location>
</feature>
<feature type="region of interest" description="Disordered" evidence="1">
    <location>
        <begin position="267"/>
        <end position="297"/>
    </location>
</feature>
<reference evidence="3 4" key="2">
    <citation type="journal article" date="2019" name="G3 (Bethesda)">
        <title>Hybrid Assembly of the Genome of the Entomopathogenic Nematode Steinernema carpocapsae Identifies the X-Chromosome.</title>
        <authorList>
            <person name="Serra L."/>
            <person name="Macchietto M."/>
            <person name="Macias-Munoz A."/>
            <person name="McGill C.J."/>
            <person name="Rodriguez I.M."/>
            <person name="Rodriguez B."/>
            <person name="Murad R."/>
            <person name="Mortazavi A."/>
        </authorList>
    </citation>
    <scope>NUCLEOTIDE SEQUENCE [LARGE SCALE GENOMIC DNA]</scope>
    <source>
        <strain evidence="3 4">ALL</strain>
    </source>
</reference>
<dbReference type="GO" id="GO:0005643">
    <property type="term" value="C:nuclear pore"/>
    <property type="evidence" value="ECO:0007669"/>
    <property type="project" value="TreeGrafter"/>
</dbReference>
<dbReference type="InterPro" id="IPR045255">
    <property type="entry name" value="RanBP1-like"/>
</dbReference>
<comment type="caution">
    <text evidence="3">The sequence shown here is derived from an EMBL/GenBank/DDBJ whole genome shotgun (WGS) entry which is preliminary data.</text>
</comment>
<dbReference type="PROSITE" id="PS50196">
    <property type="entry name" value="RANBD1"/>
    <property type="match status" value="1"/>
</dbReference>
<dbReference type="STRING" id="34508.A0A4U5NBZ4"/>
<dbReference type="InterPro" id="IPR011993">
    <property type="entry name" value="PH-like_dom_sf"/>
</dbReference>